<dbReference type="EMBL" id="CABFWE030000012">
    <property type="protein sequence ID" value="CAD7052968.1"/>
    <property type="molecule type" value="Genomic_DNA"/>
</dbReference>
<gene>
    <name evidence="1" type="ORF">RHAB21_00508</name>
</gene>
<sequence>MNLRIPASPSPVDCKVYQLVHYEPRHLCRCGALHCGRHLRAAQASTRCYSRPLQRPHHRFQPTIRVRLRRSLRTRSPSPHNLYADSPEVEGGGWLLFWRVLCLRDLVNGTAPSWARSGVPEYLNAPAAGLHDGISPSSIWVQTAGAGSTNMPQSPRSLNWLSCVRFGTEGKQFRVEPSLAGRLVIPWPGSVSLACPSAG</sequence>
<name>A0ABN7K2H2_9HYPH</name>
<comment type="caution">
    <text evidence="1">The sequence shown here is derived from an EMBL/GenBank/DDBJ whole genome shotgun (WGS) entry which is preliminary data.</text>
</comment>
<reference evidence="1 2" key="1">
    <citation type="submission" date="2020-11" db="EMBL/GenBank/DDBJ databases">
        <authorList>
            <person name="Lassalle F."/>
        </authorList>
    </citation>
    <scope>NUCLEOTIDE SEQUENCE [LARGE SCALE GENOMIC DNA]</scope>
    <source>
        <strain evidence="1 2">AB21</strain>
    </source>
</reference>
<evidence type="ECO:0000313" key="2">
    <source>
        <dbReference type="Proteomes" id="UP000601041"/>
    </source>
</evidence>
<organism evidence="1 2">
    <name type="scientific">Pseudorhizobium halotolerans</name>
    <dbReference type="NCBI Taxonomy" id="1233081"/>
    <lineage>
        <taxon>Bacteria</taxon>
        <taxon>Pseudomonadati</taxon>
        <taxon>Pseudomonadota</taxon>
        <taxon>Alphaproteobacteria</taxon>
        <taxon>Hyphomicrobiales</taxon>
        <taxon>Rhizobiaceae</taxon>
        <taxon>Rhizobium/Agrobacterium group</taxon>
        <taxon>Pseudorhizobium</taxon>
    </lineage>
</organism>
<accession>A0ABN7K2H2</accession>
<evidence type="ECO:0000313" key="1">
    <source>
        <dbReference type="EMBL" id="CAD7052968.1"/>
    </source>
</evidence>
<proteinExistence type="predicted"/>
<protein>
    <submittedName>
        <fullName evidence="1">Uncharacterized protein</fullName>
    </submittedName>
</protein>
<keyword evidence="2" id="KW-1185">Reference proteome</keyword>
<dbReference type="Proteomes" id="UP000601041">
    <property type="component" value="Unassembled WGS sequence"/>
</dbReference>